<gene>
    <name evidence="3" type="ORF">TIFTF001_021287</name>
</gene>
<evidence type="ECO:0000313" key="4">
    <source>
        <dbReference type="Proteomes" id="UP001187192"/>
    </source>
</evidence>
<keyword evidence="2" id="KW-0808">Transferase</keyword>
<keyword evidence="4" id="KW-1185">Reference proteome</keyword>
<dbReference type="AlphaFoldDB" id="A0AA88AK58"/>
<evidence type="ECO:0000256" key="1">
    <source>
        <dbReference type="ARBA" id="ARBA00009995"/>
    </source>
</evidence>
<dbReference type="Pfam" id="PF00201">
    <property type="entry name" value="UDPGT"/>
    <property type="match status" value="1"/>
</dbReference>
<proteinExistence type="inferred from homology"/>
<dbReference type="PANTHER" id="PTHR11926:SF1560">
    <property type="entry name" value="UDP-GLYCOSYLTRANSFERASE 74E1-RELATED"/>
    <property type="match status" value="1"/>
</dbReference>
<sequence>MASEIPKPDPIIHVAVLAFPFGSHAAPLLSLVRRLSVTTVASTVFSFLNTSRSNETIFPCKDGVPNVLVCDVEDGWPKGHAPSGNSIEQVEMFLRATPENFLKVLEEAEEIWGRKIGCLISDAFLWFAGEFAAEREVPWLPLWTAGPRSLLVYLETDLIRRNLGDEGGLDEDKTLDFLPGCSEIRKSDLPAGVLITSQGSKPSPFPDLLHKMGLNLPKATAVLINSFHEIDPKISNHLKTRLQKFLNIGPLTLTREPSPQPEPVLDRTGCLEWLSKLEPASVVYISFGSVITLPPHEIAALVEALEETGFPFLWSIRGKSVQLLEEKCSSLRNGKVVSWTPQVEVLKHSSVGAFVTHGSWNVILESIVGGVPLICRLFFRDQRMNVRTVEAVWGIGVGVEGGVITKEGIVKDLRRVLLDGEGKEMRERIRALKKLAYEAVEDGGNFTEDFNDLVKIVTKAQ</sequence>
<evidence type="ECO:0000313" key="3">
    <source>
        <dbReference type="EMBL" id="GMN52147.1"/>
    </source>
</evidence>
<dbReference type="Proteomes" id="UP001187192">
    <property type="component" value="Unassembled WGS sequence"/>
</dbReference>
<protein>
    <recommendedName>
        <fullName evidence="5">Glycosyltransferase</fullName>
    </recommendedName>
</protein>
<dbReference type="SUPFAM" id="SSF53756">
    <property type="entry name" value="UDP-Glycosyltransferase/glycogen phosphorylase"/>
    <property type="match status" value="1"/>
</dbReference>
<reference evidence="3" key="1">
    <citation type="submission" date="2023-07" db="EMBL/GenBank/DDBJ databases">
        <title>draft genome sequence of fig (Ficus carica).</title>
        <authorList>
            <person name="Takahashi T."/>
            <person name="Nishimura K."/>
        </authorList>
    </citation>
    <scope>NUCLEOTIDE SEQUENCE</scope>
</reference>
<dbReference type="InterPro" id="IPR002213">
    <property type="entry name" value="UDP_glucos_trans"/>
</dbReference>
<dbReference type="Gene3D" id="3.40.50.2000">
    <property type="entry name" value="Glycogen Phosphorylase B"/>
    <property type="match status" value="2"/>
</dbReference>
<comment type="caution">
    <text evidence="3">The sequence shown here is derived from an EMBL/GenBank/DDBJ whole genome shotgun (WGS) entry which is preliminary data.</text>
</comment>
<dbReference type="PANTHER" id="PTHR11926">
    <property type="entry name" value="GLUCOSYL/GLUCURONOSYL TRANSFERASES"/>
    <property type="match status" value="1"/>
</dbReference>
<organism evidence="3 4">
    <name type="scientific">Ficus carica</name>
    <name type="common">Common fig</name>
    <dbReference type="NCBI Taxonomy" id="3494"/>
    <lineage>
        <taxon>Eukaryota</taxon>
        <taxon>Viridiplantae</taxon>
        <taxon>Streptophyta</taxon>
        <taxon>Embryophyta</taxon>
        <taxon>Tracheophyta</taxon>
        <taxon>Spermatophyta</taxon>
        <taxon>Magnoliopsida</taxon>
        <taxon>eudicotyledons</taxon>
        <taxon>Gunneridae</taxon>
        <taxon>Pentapetalae</taxon>
        <taxon>rosids</taxon>
        <taxon>fabids</taxon>
        <taxon>Rosales</taxon>
        <taxon>Moraceae</taxon>
        <taxon>Ficeae</taxon>
        <taxon>Ficus</taxon>
    </lineage>
</organism>
<accession>A0AA88AK58</accession>
<name>A0AA88AK58_FICCA</name>
<dbReference type="EMBL" id="BTGU01000040">
    <property type="protein sequence ID" value="GMN52147.1"/>
    <property type="molecule type" value="Genomic_DNA"/>
</dbReference>
<dbReference type="GO" id="GO:0080043">
    <property type="term" value="F:quercetin 3-O-glucosyltransferase activity"/>
    <property type="evidence" value="ECO:0007669"/>
    <property type="project" value="TreeGrafter"/>
</dbReference>
<dbReference type="GO" id="GO:0080044">
    <property type="term" value="F:quercetin 7-O-glucosyltransferase activity"/>
    <property type="evidence" value="ECO:0007669"/>
    <property type="project" value="TreeGrafter"/>
</dbReference>
<evidence type="ECO:0008006" key="5">
    <source>
        <dbReference type="Google" id="ProtNLM"/>
    </source>
</evidence>
<evidence type="ECO:0000256" key="2">
    <source>
        <dbReference type="ARBA" id="ARBA00022679"/>
    </source>
</evidence>
<comment type="similarity">
    <text evidence="1">Belongs to the UDP-glycosyltransferase family.</text>
</comment>
<dbReference type="CDD" id="cd03784">
    <property type="entry name" value="GT1_Gtf-like"/>
    <property type="match status" value="1"/>
</dbReference>